<proteinExistence type="predicted"/>
<dbReference type="EMBL" id="LGRB01000015">
    <property type="protein sequence ID" value="OCT46738.1"/>
    <property type="molecule type" value="Genomic_DNA"/>
</dbReference>
<feature type="region of interest" description="Disordered" evidence="1">
    <location>
        <begin position="777"/>
        <end position="829"/>
    </location>
</feature>
<feature type="compositionally biased region" description="Basic and acidic residues" evidence="1">
    <location>
        <begin position="932"/>
        <end position="944"/>
    </location>
</feature>
<feature type="compositionally biased region" description="Polar residues" evidence="1">
    <location>
        <begin position="713"/>
        <end position="732"/>
    </location>
</feature>
<dbReference type="VEuPathDB" id="FungiDB:G647_01454"/>
<dbReference type="eggNOG" id="ENOG502RNS8">
    <property type="taxonomic scope" value="Eukaryota"/>
</dbReference>
<dbReference type="AlphaFoldDB" id="A0A1C1CE50"/>
<comment type="caution">
    <text evidence="2">The sequence shown here is derived from an EMBL/GenBank/DDBJ whole genome shotgun (WGS) entry which is preliminary data.</text>
</comment>
<feature type="compositionally biased region" description="Basic and acidic residues" evidence="1">
    <location>
        <begin position="872"/>
        <end position="902"/>
    </location>
</feature>
<feature type="compositionally biased region" description="Basic residues" evidence="1">
    <location>
        <begin position="29"/>
        <end position="38"/>
    </location>
</feature>
<name>A0A1C1CE50_9EURO</name>
<sequence length="1321" mass="147806">MAPRTYAARRKIQAYRASKPASSAYVHTRVGRPAHRPKTHGTVTQLETIAPLTPPPSRDSPSSRIKLHLNPAEKPNLPEDLAALRRTVNDRHANDVSHARSIPLRRAVSPGLELADIDHASSPEDVENIIEQITDYFDFWSNTTLEEGPASLLADFRLINRRLGLALGLFEDVTSSYICGRAKRDFHGIYARFVETWSRATYQALVDKLDRLQAQLRARITHRFTAIHEIEFTLFDLDVGVVSPCSSLQALLGSTCNTVPFLVSADQAEELVDRAEQLLFAFQDVTYDTEAKELWLLIWRSLKRVFAAFDQGGAPTSPTNTSRDRLFFEIPKVRRELKRLNYTTEAANPTSIESIVGEYCRYIHSCQIDPGNKYESLQRTQDTPLGQHTKNALRQFIKTGKFETSTLSKLHFAVARFNKINGGPVMVSRWRSPHDNGVWDMIPMYLDSPVSVQASSATEDRANVQHTSQPSSPMNSHSPALDISGGVTEKPAKRVFPYPEGINIKSDFDYVWYPSPETRAHEVVQNEQISRELAQPGIVSAGPRPEYLINRPPRHVRDPTQFAERSLGPLSFIRHAIQQLIAKKRGLPDIRTPTFSRLPMHQQSLPVESASAILGRKARVQKPVPSGQLSGLRGGKGRPLHWSTGLSRRHHFDAAAFHRKMVSLSIRELRRRYGGEIAIDVAEILKLLPRTGYDIQEVAMRYISRGRGPRLSPISTSHGNSGTRPSDQTAAAGQSKHLPPVYERCMDEHAGVSKYRVNNSPRATVEGWEEAYLNEHHETNEDDDQENLPPGPAGVRIPLGEMQPGDYPAPQSDGSSLPRRSESSDTPVRLRCHPCPTFEGQYHHECPGSRFCPGYEPPSPAWSPTSPSYPFDYDRDNGAGRWSSEDEHRYSSDDEQRHEQDNGRGLPVDNKSEDSLIIYEDDDQAGGPDAGHNGDEAGHEDYRSQGENATTPSAAPAAEDDDTVESLFGDQEGGFATVIGRLAMDSFVHIQQGFDSLDQGEINSTTGGEVVGNMMPWLESTAAVINQLRGEYLASLKGEQKPHLEMIPEEEFRSKPSIKTHPATYKLCKRAFQDVRFHHGRVLQFFDYTHPRTLLSFRYAFNALIVAVRELLLLLREYHRSLVGPGIDTGDERGDDDNQPTYPPRSPSNDSVVTPPISKVGYFQSPVHKDVQKPHEQVKNAPSGPRPNPLPARKDYENMFVPELCRELEQNRGIDDVRGALGKKNPVKKDYIDKLMALDQEGIVGKGATECYRNITGNWNARGTPKNWDIETALRGYYERLAREEEAMSLPRGSQRTSQRGKSGSKSLNGSSRSVRNGPFY</sequence>
<dbReference type="STRING" id="86049.A0A1C1CE50"/>
<protein>
    <submittedName>
        <fullName evidence="2">Uncharacterized protein</fullName>
    </submittedName>
</protein>
<dbReference type="Proteomes" id="UP000094526">
    <property type="component" value="Unassembled WGS sequence"/>
</dbReference>
<feature type="compositionally biased region" description="Low complexity" evidence="1">
    <location>
        <begin position="1300"/>
        <end position="1314"/>
    </location>
</feature>
<reference evidence="3" key="1">
    <citation type="submission" date="2015-07" db="EMBL/GenBank/DDBJ databases">
        <authorList>
            <person name="Teixeira M.M."/>
            <person name="Souza R.C."/>
            <person name="Almeida L.G."/>
            <person name="Vicente V.A."/>
            <person name="de Hoog S."/>
            <person name="Bocca A.L."/>
            <person name="de Almeida S.R."/>
            <person name="Vasconcelos A.T."/>
            <person name="Felipe M.S."/>
        </authorList>
    </citation>
    <scope>NUCLEOTIDE SEQUENCE [LARGE SCALE GENOMIC DNA]</scope>
    <source>
        <strain evidence="3">KSF</strain>
    </source>
</reference>
<feature type="region of interest" description="Disordered" evidence="1">
    <location>
        <begin position="1170"/>
        <end position="1194"/>
    </location>
</feature>
<feature type="region of interest" description="Disordered" evidence="1">
    <location>
        <begin position="1124"/>
        <end position="1156"/>
    </location>
</feature>
<accession>A0A1C1CE50</accession>
<dbReference type="VEuPathDB" id="FungiDB:CLCR_01789"/>
<dbReference type="OrthoDB" id="4156635at2759"/>
<feature type="region of interest" description="Disordered" evidence="1">
    <location>
        <begin position="1285"/>
        <end position="1321"/>
    </location>
</feature>
<keyword evidence="3" id="KW-1185">Reference proteome</keyword>
<evidence type="ECO:0000313" key="3">
    <source>
        <dbReference type="Proteomes" id="UP000094526"/>
    </source>
</evidence>
<evidence type="ECO:0000313" key="2">
    <source>
        <dbReference type="EMBL" id="OCT46738.1"/>
    </source>
</evidence>
<feature type="region of interest" description="Disordered" evidence="1">
    <location>
        <begin position="452"/>
        <end position="479"/>
    </location>
</feature>
<feature type="region of interest" description="Disordered" evidence="1">
    <location>
        <begin position="707"/>
        <end position="736"/>
    </location>
</feature>
<gene>
    <name evidence="2" type="ORF">CLCR_01789</name>
</gene>
<feature type="region of interest" description="Disordered" evidence="1">
    <location>
        <begin position="17"/>
        <end position="38"/>
    </location>
</feature>
<evidence type="ECO:0000256" key="1">
    <source>
        <dbReference type="SAM" id="MobiDB-lite"/>
    </source>
</evidence>
<feature type="compositionally biased region" description="Polar residues" evidence="1">
    <location>
        <begin position="464"/>
        <end position="478"/>
    </location>
</feature>
<organism evidence="2 3">
    <name type="scientific">Cladophialophora carrionii</name>
    <dbReference type="NCBI Taxonomy" id="86049"/>
    <lineage>
        <taxon>Eukaryota</taxon>
        <taxon>Fungi</taxon>
        <taxon>Dikarya</taxon>
        <taxon>Ascomycota</taxon>
        <taxon>Pezizomycotina</taxon>
        <taxon>Eurotiomycetes</taxon>
        <taxon>Chaetothyriomycetidae</taxon>
        <taxon>Chaetothyriales</taxon>
        <taxon>Herpotrichiellaceae</taxon>
        <taxon>Cladophialophora</taxon>
    </lineage>
</organism>
<feature type="region of interest" description="Disordered" evidence="1">
    <location>
        <begin position="860"/>
        <end position="961"/>
    </location>
</feature>